<dbReference type="CDD" id="cd00130">
    <property type="entry name" value="PAS"/>
    <property type="match status" value="1"/>
</dbReference>
<evidence type="ECO:0000313" key="8">
    <source>
        <dbReference type="Proteomes" id="UP000002457"/>
    </source>
</evidence>
<dbReference type="PANTHER" id="PTHR43531:SF11">
    <property type="entry name" value="METHYL-ACCEPTING CHEMOTAXIS PROTEIN 3"/>
    <property type="match status" value="1"/>
</dbReference>
<proteinExistence type="inferred from homology"/>
<dbReference type="GO" id="GO:0005886">
    <property type="term" value="C:plasma membrane"/>
    <property type="evidence" value="ECO:0007669"/>
    <property type="project" value="TreeGrafter"/>
</dbReference>
<feature type="domain" description="Methyl-accepting transducer" evidence="4">
    <location>
        <begin position="1069"/>
        <end position="1305"/>
    </location>
</feature>
<dbReference type="SMART" id="SM00283">
    <property type="entry name" value="MA"/>
    <property type="match status" value="1"/>
</dbReference>
<feature type="domain" description="PAS" evidence="5">
    <location>
        <begin position="19"/>
        <end position="64"/>
    </location>
</feature>
<dbReference type="PROSITE" id="PS50112">
    <property type="entry name" value="PAS"/>
    <property type="match status" value="1"/>
</dbReference>
<dbReference type="InterPro" id="IPR004089">
    <property type="entry name" value="MCPsignal_dom"/>
</dbReference>
<dbReference type="STRING" id="521011.Mpal_1710"/>
<dbReference type="GeneID" id="25394175"/>
<dbReference type="HOGENOM" id="CLU_248706_0_0_2"/>
<name>B8GJH7_METPE</name>
<gene>
    <name evidence="7" type="ordered locus">Mpal_1710</name>
</gene>
<dbReference type="Gene3D" id="1.20.120.1530">
    <property type="match status" value="7"/>
</dbReference>
<dbReference type="eggNOG" id="arCOG02320">
    <property type="taxonomic scope" value="Archaea"/>
</dbReference>
<dbReference type="Gene3D" id="3.30.450.20">
    <property type="entry name" value="PAS domain"/>
    <property type="match status" value="1"/>
</dbReference>
<dbReference type="GO" id="GO:0007165">
    <property type="term" value="P:signal transduction"/>
    <property type="evidence" value="ECO:0007669"/>
    <property type="project" value="UniProtKB-KW"/>
</dbReference>
<dbReference type="InterPro" id="IPR000014">
    <property type="entry name" value="PAS"/>
</dbReference>
<evidence type="ECO:0000259" key="6">
    <source>
        <dbReference type="PROSITE" id="PS50885"/>
    </source>
</evidence>
<feature type="domain" description="HAMP" evidence="6">
    <location>
        <begin position="251"/>
        <end position="291"/>
    </location>
</feature>
<dbReference type="RefSeq" id="WP_012618337.1">
    <property type="nucleotide sequence ID" value="NC_011832.1"/>
</dbReference>
<dbReference type="eggNOG" id="arCOG02372">
    <property type="taxonomic scope" value="Archaea"/>
</dbReference>
<dbReference type="Proteomes" id="UP000002457">
    <property type="component" value="Chromosome"/>
</dbReference>
<dbReference type="Gene3D" id="1.10.287.950">
    <property type="entry name" value="Methyl-accepting chemotaxis protein"/>
    <property type="match status" value="1"/>
</dbReference>
<accession>B8GJH7</accession>
<evidence type="ECO:0000256" key="1">
    <source>
        <dbReference type="ARBA" id="ARBA00022500"/>
    </source>
</evidence>
<keyword evidence="3" id="KW-0807">Transducer</keyword>
<dbReference type="Pfam" id="PF08448">
    <property type="entry name" value="PAS_4"/>
    <property type="match status" value="1"/>
</dbReference>
<dbReference type="InterPro" id="IPR051310">
    <property type="entry name" value="MCP_chemotaxis"/>
</dbReference>
<dbReference type="InterPro" id="IPR035965">
    <property type="entry name" value="PAS-like_dom_sf"/>
</dbReference>
<dbReference type="eggNOG" id="arCOG06193">
    <property type="taxonomic scope" value="Archaea"/>
</dbReference>
<organism evidence="7 8">
    <name type="scientific">Methanosphaerula palustris (strain ATCC BAA-1556 / DSM 19958 / E1-9c)</name>
    <dbReference type="NCBI Taxonomy" id="521011"/>
    <lineage>
        <taxon>Archaea</taxon>
        <taxon>Methanobacteriati</taxon>
        <taxon>Methanobacteriota</taxon>
        <taxon>Stenosarchaea group</taxon>
        <taxon>Methanomicrobia</taxon>
        <taxon>Methanomicrobiales</taxon>
        <taxon>Methanoregulaceae</taxon>
        <taxon>Methanosphaerula</taxon>
    </lineage>
</organism>
<dbReference type="SMART" id="SM00304">
    <property type="entry name" value="HAMP"/>
    <property type="match status" value="7"/>
</dbReference>
<dbReference type="PROSITE" id="PS50885">
    <property type="entry name" value="HAMP"/>
    <property type="match status" value="1"/>
</dbReference>
<dbReference type="PROSITE" id="PS50111">
    <property type="entry name" value="CHEMOTAXIS_TRANSDUC_2"/>
    <property type="match status" value="1"/>
</dbReference>
<dbReference type="GO" id="GO:0004888">
    <property type="term" value="F:transmembrane signaling receptor activity"/>
    <property type="evidence" value="ECO:0007669"/>
    <property type="project" value="TreeGrafter"/>
</dbReference>
<dbReference type="GO" id="GO:0006935">
    <property type="term" value="P:chemotaxis"/>
    <property type="evidence" value="ECO:0007669"/>
    <property type="project" value="UniProtKB-KW"/>
</dbReference>
<evidence type="ECO:0000256" key="3">
    <source>
        <dbReference type="PROSITE-ProRule" id="PRU00284"/>
    </source>
</evidence>
<dbReference type="PANTHER" id="PTHR43531">
    <property type="entry name" value="PROTEIN ICFG"/>
    <property type="match status" value="1"/>
</dbReference>
<dbReference type="CDD" id="cd11386">
    <property type="entry name" value="MCP_signal"/>
    <property type="match status" value="1"/>
</dbReference>
<dbReference type="SUPFAM" id="SSF58104">
    <property type="entry name" value="Methyl-accepting chemotaxis protein (MCP) signaling domain"/>
    <property type="match status" value="1"/>
</dbReference>
<keyword evidence="8" id="KW-1185">Reference proteome</keyword>
<comment type="similarity">
    <text evidence="2">Belongs to the methyl-accepting chemotaxis (MCP) protein family.</text>
</comment>
<dbReference type="SUPFAM" id="SSF55785">
    <property type="entry name" value="PYP-like sensor domain (PAS domain)"/>
    <property type="match status" value="1"/>
</dbReference>
<dbReference type="InterPro" id="IPR003660">
    <property type="entry name" value="HAMP_dom"/>
</dbReference>
<dbReference type="Pfam" id="PF18947">
    <property type="entry name" value="HAMP_2"/>
    <property type="match status" value="7"/>
</dbReference>
<evidence type="ECO:0000256" key="2">
    <source>
        <dbReference type="ARBA" id="ARBA00029447"/>
    </source>
</evidence>
<sequence length="1355" mass="146117">MSADKEDSPSGSLAPDPTTIALLIQGLDQLPIPMHVISKDHRILYTNEAAASLVGEKREDMIGKKCYDIFKSPNCKTPNCTCEIAMEKKILYSVDVPIGDRVIYVTSAPLMDSTGTVIGAIEYFPDVTGQKKAIADIITITEEAKSGDLSARTDLTLHTGDFKKMAEGINNLLDIFVEKNSSVRDFTKAEVERMAANLSLLAEGDLNFDLTVRPADEFTQAEYADFLKMNESLHQVQLAVCAVINDGALLTESIGKGKLSVRADTSRHKGDFRQIMAGFNQTLDDLIRRLRIVSVAVSKIGMGVIPEKITTETYGEFIDLRDNLNACIDGLGGLVEANQILERMANNDYSKGIEGNYLGLFEEVKIHVNTVKDRVNTLATSIEKIGDGDLSEWKEYVAIEKRSEQDRLIPGFIRTLKHLHALTEDTGKLARSAIEGRLETRADASAHEGEYRKIIEGINQTLDAVIGPLNIAADYVDQVSTGIMPEKITAEYKGDFNVLMGNFNHLIDVMRMRNDEIEMLIEAAIDGKLETRADPSKFEGGNKKMMEGINAMLDAVIGPLHVAADYVDKISSGEIPQKITDQYYGDFNTIKNNLNNCIDAIVEQANTAQKIAEGDLSVKVNVRSDNDLVAKSLVDVINVLANLQEELLRLTEASSQGKLTERGRADQFNGAYADVIHGVNHMLDEIILPIEAGNKILRQIRGGDLSERVEIECYGDHQKMKDAINGVHAWLNDLITFITKIANGDLTADMEKASERDQIHEWLILLKNNINALVVDAELLSAAAVEGKLETRADTTKLQGNYRKIIEGFNQTLDAVIGPLNIAIENVEKIAIGVAPDKITAEYKGDFNHLMINLNHLVDVMTIRNAEIEMLIEAAINGKLATRADPSKFEGGNRKMMEGVNAMLEAVIGPLNVAADYVDKISSGAIPLKITDQYNGDFNTIKNNLNTCIDHINALVADANMLSMAAVEGRLATRADATKHQGDYRKIVEGVNQTLDSVIGPVIEATRVAKEFSQYNYAARIDKNLILAGDFITVKEAMDNIGIAVSAAIGDIGVQVTDLAASAEEANASVEEVVSGAQQVAESAGKVSSNAEKGNQGLEQVLKAMEDLSAAVEEVTANTEAVATLANGANTLSKDGAELARKAELGMVGITRSTTEVDQIIGEIKVEMQKIGKIVGLISDLASQTNLLALNAAIEAARAGDAGRGFAVVAAEVKSLAQESRTSAESIAEMIGGLQQKSELAAVATASASKEVGEGSAVLSETLNVFNRIVGDIEKITRSVEEVASASEEQAATVEEITASVHEVSSLIGETASDAGDAAAASEESSAAIDEVGKIIENVNVVVDKVSMGIGKFRV</sequence>
<dbReference type="InterPro" id="IPR013656">
    <property type="entry name" value="PAS_4"/>
</dbReference>
<evidence type="ECO:0000259" key="4">
    <source>
        <dbReference type="PROSITE" id="PS50111"/>
    </source>
</evidence>
<keyword evidence="1" id="KW-0145">Chemotaxis</keyword>
<protein>
    <submittedName>
        <fullName evidence="7">Methyl-accepting chemotaxis sensory transducer with Pas/Pac sensor</fullName>
    </submittedName>
</protein>
<dbReference type="EMBL" id="CP001338">
    <property type="protein sequence ID" value="ACL17018.1"/>
    <property type="molecule type" value="Genomic_DNA"/>
</dbReference>
<evidence type="ECO:0000313" key="7">
    <source>
        <dbReference type="EMBL" id="ACL17018.1"/>
    </source>
</evidence>
<reference evidence="7 8" key="1">
    <citation type="journal article" date="2015" name="Genome Announc.">
        <title>Complete Genome Sequence of Methanosphaerula palustris E1-9CT, a Hydrogenotrophic Methanogen Isolated from a Minerotrophic Fen Peatland.</title>
        <authorList>
            <person name="Cadillo-Quiroz H."/>
            <person name="Browne P."/>
            <person name="Kyrpides N."/>
            <person name="Woyke T."/>
            <person name="Goodwin L."/>
            <person name="Detter C."/>
            <person name="Yavitt J.B."/>
            <person name="Zinder S.H."/>
        </authorList>
    </citation>
    <scope>NUCLEOTIDE SEQUENCE [LARGE SCALE GENOMIC DNA]</scope>
    <source>
        <strain evidence="8">ATCC BAA-1556 / DSM 19958 / E1-9c</strain>
    </source>
</reference>
<dbReference type="SMART" id="SM00091">
    <property type="entry name" value="PAS"/>
    <property type="match status" value="1"/>
</dbReference>
<dbReference type="KEGG" id="mpl:Mpal_1710"/>
<evidence type="ECO:0000259" key="5">
    <source>
        <dbReference type="PROSITE" id="PS50112"/>
    </source>
</evidence>
<dbReference type="OrthoDB" id="8523at2157"/>
<dbReference type="Pfam" id="PF00015">
    <property type="entry name" value="MCPsignal"/>
    <property type="match status" value="1"/>
</dbReference>